<accession>A0A087UDL4</accession>
<gene>
    <name evidence="4" type="ORF">X975_20939</name>
</gene>
<organism evidence="4 5">
    <name type="scientific">Stegodyphus mimosarum</name>
    <name type="common">African social velvet spider</name>
    <dbReference type="NCBI Taxonomy" id="407821"/>
    <lineage>
        <taxon>Eukaryota</taxon>
        <taxon>Metazoa</taxon>
        <taxon>Ecdysozoa</taxon>
        <taxon>Arthropoda</taxon>
        <taxon>Chelicerata</taxon>
        <taxon>Arachnida</taxon>
        <taxon>Araneae</taxon>
        <taxon>Araneomorphae</taxon>
        <taxon>Entelegynae</taxon>
        <taxon>Eresoidea</taxon>
        <taxon>Eresidae</taxon>
        <taxon>Stegodyphus</taxon>
    </lineage>
</organism>
<evidence type="ECO:0000256" key="1">
    <source>
        <dbReference type="ARBA" id="ARBA00004123"/>
    </source>
</evidence>
<proteinExistence type="predicted"/>
<feature type="domain" description="Tc1-like transposase DDE" evidence="3">
    <location>
        <begin position="168"/>
        <end position="321"/>
    </location>
</feature>
<dbReference type="GO" id="GO:0005634">
    <property type="term" value="C:nucleus"/>
    <property type="evidence" value="ECO:0007669"/>
    <property type="project" value="UniProtKB-SubCell"/>
</dbReference>
<comment type="subcellular location">
    <subcellularLocation>
        <location evidence="1">Nucleus</location>
    </subcellularLocation>
</comment>
<dbReference type="PANTHER" id="PTHR23022:SF135">
    <property type="entry name" value="SI:DKEY-77F5.3"/>
    <property type="match status" value="1"/>
</dbReference>
<dbReference type="Proteomes" id="UP000054359">
    <property type="component" value="Unassembled WGS sequence"/>
</dbReference>
<reference evidence="4 5" key="1">
    <citation type="submission" date="2013-11" db="EMBL/GenBank/DDBJ databases">
        <title>Genome sequencing of Stegodyphus mimosarum.</title>
        <authorList>
            <person name="Bechsgaard J."/>
        </authorList>
    </citation>
    <scope>NUCLEOTIDE SEQUENCE [LARGE SCALE GENOMIC DNA]</scope>
</reference>
<feature type="non-terminal residue" evidence="4">
    <location>
        <position position="361"/>
    </location>
</feature>
<dbReference type="AlphaFoldDB" id="A0A087UDL4"/>
<dbReference type="InterPro" id="IPR002492">
    <property type="entry name" value="Transposase_Tc1-like"/>
</dbReference>
<dbReference type="InterPro" id="IPR036397">
    <property type="entry name" value="RNaseH_sf"/>
</dbReference>
<evidence type="ECO:0000313" key="5">
    <source>
        <dbReference type="Proteomes" id="UP000054359"/>
    </source>
</evidence>
<evidence type="ECO:0000259" key="3">
    <source>
        <dbReference type="Pfam" id="PF13358"/>
    </source>
</evidence>
<sequence length="361" mass="41686">MPSTVHEVIIETSQEAMTSSKRVDWTPRKRCNIIVLRESGLSYAEIARQVGGSVTISGVRKFCLRYEETNSIKNKEGKGRKRCTTSIDDRRIKRLCLQDRKMSSAAIRSDLNDAGVSVSSRTIRRRLTDVGLRGRIPRKKPYLHFQQRKKRLQWAKEHINWTDDQWSQVIWSDETKISLFGSDGRKYVRRRIGEELHPDCIQATVKNPVSVMIWSCMSADGIGRLHVIDGTLNARKYIDTILEPKLLPSIRDLFPNNASFIFQQDSAPCHTAKISKEWFRTKSIKLLSWPGNSPDLNPIKNSWHRLKTLVRVRRPSNKRELIEAIIVSWHHVITKEELKTLVSSMKRRCEAVIKNKGHPTK</sequence>
<feature type="domain" description="Transposase Tc1-like" evidence="2">
    <location>
        <begin position="89"/>
        <end position="160"/>
    </location>
</feature>
<dbReference type="Pfam" id="PF13358">
    <property type="entry name" value="DDE_3"/>
    <property type="match status" value="1"/>
</dbReference>
<dbReference type="Gene3D" id="3.30.420.10">
    <property type="entry name" value="Ribonuclease H-like superfamily/Ribonuclease H"/>
    <property type="match status" value="1"/>
</dbReference>
<dbReference type="GO" id="GO:0006313">
    <property type="term" value="P:DNA transposition"/>
    <property type="evidence" value="ECO:0007669"/>
    <property type="project" value="InterPro"/>
</dbReference>
<dbReference type="GO" id="GO:0003677">
    <property type="term" value="F:DNA binding"/>
    <property type="evidence" value="ECO:0007669"/>
    <property type="project" value="InterPro"/>
</dbReference>
<dbReference type="InterPro" id="IPR009057">
    <property type="entry name" value="Homeodomain-like_sf"/>
</dbReference>
<dbReference type="OrthoDB" id="25402at2759"/>
<dbReference type="InterPro" id="IPR052338">
    <property type="entry name" value="Transposase_5"/>
</dbReference>
<evidence type="ECO:0000313" key="4">
    <source>
        <dbReference type="EMBL" id="KFM75453.1"/>
    </source>
</evidence>
<evidence type="ECO:0000259" key="2">
    <source>
        <dbReference type="Pfam" id="PF01498"/>
    </source>
</evidence>
<dbReference type="Pfam" id="PF01498">
    <property type="entry name" value="HTH_Tnp_Tc3_2"/>
    <property type="match status" value="1"/>
</dbReference>
<dbReference type="EMBL" id="KK119359">
    <property type="protein sequence ID" value="KFM75453.1"/>
    <property type="molecule type" value="Genomic_DNA"/>
</dbReference>
<name>A0A087UDL4_STEMI</name>
<dbReference type="PANTHER" id="PTHR23022">
    <property type="entry name" value="TRANSPOSABLE ELEMENT-RELATED"/>
    <property type="match status" value="1"/>
</dbReference>
<keyword evidence="5" id="KW-1185">Reference proteome</keyword>
<dbReference type="OMA" id="HRIEGCK"/>
<dbReference type="InterPro" id="IPR038717">
    <property type="entry name" value="Tc1-like_DDE_dom"/>
</dbReference>
<dbReference type="SUPFAM" id="SSF46689">
    <property type="entry name" value="Homeodomain-like"/>
    <property type="match status" value="1"/>
</dbReference>
<dbReference type="GO" id="GO:0015074">
    <property type="term" value="P:DNA integration"/>
    <property type="evidence" value="ECO:0007669"/>
    <property type="project" value="InterPro"/>
</dbReference>
<protein>
    <submittedName>
        <fullName evidence="4">Transposable element Tcb1 transposase</fullName>
    </submittedName>
</protein>